<keyword evidence="3" id="KW-1185">Reference proteome</keyword>
<evidence type="ECO:0000313" key="2">
    <source>
        <dbReference type="EMBL" id="RJX38117.1"/>
    </source>
</evidence>
<name>A0A3A6PC58_9BACL</name>
<dbReference type="EMBL" id="QXQB01000004">
    <property type="protein sequence ID" value="RJX38117.1"/>
    <property type="molecule type" value="Genomic_DNA"/>
</dbReference>
<dbReference type="RefSeq" id="WP_120112936.1">
    <property type="nucleotide sequence ID" value="NZ_QXQB01000004.1"/>
</dbReference>
<accession>A0A3A6PC58</accession>
<gene>
    <name evidence="2" type="ORF">D3P09_18800</name>
</gene>
<organism evidence="2 3">
    <name type="scientific">Paenibacillus pinisoli</name>
    <dbReference type="NCBI Taxonomy" id="1276110"/>
    <lineage>
        <taxon>Bacteria</taxon>
        <taxon>Bacillati</taxon>
        <taxon>Bacillota</taxon>
        <taxon>Bacilli</taxon>
        <taxon>Bacillales</taxon>
        <taxon>Paenibacillaceae</taxon>
        <taxon>Paenibacillus</taxon>
    </lineage>
</organism>
<evidence type="ECO:0000256" key="1">
    <source>
        <dbReference type="SAM" id="SignalP"/>
    </source>
</evidence>
<reference evidence="2 3" key="1">
    <citation type="submission" date="2018-09" db="EMBL/GenBank/DDBJ databases">
        <title>Paenibacillus aracenensis nov. sp. isolated from a cave in southern Spain.</title>
        <authorList>
            <person name="Jurado V."/>
            <person name="Gutierrez-Patricio S."/>
            <person name="Gonzalez-Pimentel J.L."/>
            <person name="Miller A.Z."/>
            <person name="Laiz L."/>
            <person name="Saiz-Jimenez C."/>
        </authorList>
    </citation>
    <scope>NUCLEOTIDE SEQUENCE [LARGE SCALE GENOMIC DNA]</scope>
    <source>
        <strain evidence="2 3">JCM 19203</strain>
    </source>
</reference>
<proteinExistence type="predicted"/>
<dbReference type="OrthoDB" id="2625511at2"/>
<comment type="caution">
    <text evidence="2">The sequence shown here is derived from an EMBL/GenBank/DDBJ whole genome shotgun (WGS) entry which is preliminary data.</text>
</comment>
<protein>
    <submittedName>
        <fullName evidence="2">Uncharacterized protein</fullName>
    </submittedName>
</protein>
<evidence type="ECO:0000313" key="3">
    <source>
        <dbReference type="Proteomes" id="UP000267798"/>
    </source>
</evidence>
<keyword evidence="1" id="KW-0732">Signal</keyword>
<dbReference type="Proteomes" id="UP000267798">
    <property type="component" value="Unassembled WGS sequence"/>
</dbReference>
<feature type="chain" id="PRO_5017395750" evidence="1">
    <location>
        <begin position="28"/>
        <end position="236"/>
    </location>
</feature>
<dbReference type="AlphaFoldDB" id="A0A3A6PC58"/>
<feature type="signal peptide" evidence="1">
    <location>
        <begin position="1"/>
        <end position="27"/>
    </location>
</feature>
<sequence length="236" mass="25043">MNKMKLFKSVAASTLLLSAFASTSVFANPKTAELLSTGPAAKIEGKLIEGEALQAVQAIMLPDPIELARQYAPDTAEDWEAAMKLYHELLKDKFSISFVEADGVELSEGKAGISAVAMLSAAKAVAPASIKEGTFEIKEASAVQFKETGTSTKPALTVSGTAVQDIQFEVVKELDASELTITAATTAAAKPSPIFEAHGKLAKAVEDKDAAAIREALAELLKQYKEEIKQLQAEEK</sequence>